<gene>
    <name evidence="3" type="ORF">KV110_05340</name>
</gene>
<accession>A0ABX8RTJ3</accession>
<sequence>MSTENPAQDNSVQDQGASPQNTNQADIPDWVKKELADVRAEAARYRIEKNDALNTALTAAQAAVAEQLNTANAEKQAAADQAAAASADLLKLRTALAAGVPGERAEQFASLLQGSNAEELQAHAETVKTLLGSPVSASATDPTQGMGGASVESAADVFGAILRNNIR</sequence>
<organism evidence="3 4">
    <name type="scientific">Nocardia iowensis</name>
    <dbReference type="NCBI Taxonomy" id="204891"/>
    <lineage>
        <taxon>Bacteria</taxon>
        <taxon>Bacillati</taxon>
        <taxon>Actinomycetota</taxon>
        <taxon>Actinomycetes</taxon>
        <taxon>Mycobacteriales</taxon>
        <taxon>Nocardiaceae</taxon>
        <taxon>Nocardia</taxon>
    </lineage>
</organism>
<keyword evidence="1" id="KW-0175">Coiled coil</keyword>
<evidence type="ECO:0008006" key="5">
    <source>
        <dbReference type="Google" id="ProtNLM"/>
    </source>
</evidence>
<proteinExistence type="predicted"/>
<evidence type="ECO:0000256" key="2">
    <source>
        <dbReference type="SAM" id="MobiDB-lite"/>
    </source>
</evidence>
<dbReference type="EMBL" id="CP078145">
    <property type="protein sequence ID" value="QXN92571.1"/>
    <property type="molecule type" value="Genomic_DNA"/>
</dbReference>
<name>A0ABX8RTJ3_NOCIO</name>
<evidence type="ECO:0000313" key="4">
    <source>
        <dbReference type="Proteomes" id="UP000694257"/>
    </source>
</evidence>
<feature type="region of interest" description="Disordered" evidence="2">
    <location>
        <begin position="1"/>
        <end position="29"/>
    </location>
</feature>
<dbReference type="RefSeq" id="WP_218473962.1">
    <property type="nucleotide sequence ID" value="NZ_BAABJN010000005.1"/>
</dbReference>
<feature type="compositionally biased region" description="Polar residues" evidence="2">
    <location>
        <begin position="1"/>
        <end position="25"/>
    </location>
</feature>
<reference evidence="3 4" key="1">
    <citation type="submission" date="2021-07" db="EMBL/GenBank/DDBJ databases">
        <title>Whole Genome Sequence of Nocardia Iowensis.</title>
        <authorList>
            <person name="Lamm A."/>
            <person name="Collins-Fairclough A.M."/>
            <person name="Bunk B."/>
            <person name="Sproer C."/>
        </authorList>
    </citation>
    <scope>NUCLEOTIDE SEQUENCE [LARGE SCALE GENOMIC DNA]</scope>
    <source>
        <strain evidence="3 4">NRRL 5646</strain>
    </source>
</reference>
<protein>
    <recommendedName>
        <fullName evidence="5">Scaffolding protein</fullName>
    </recommendedName>
</protein>
<evidence type="ECO:0000256" key="1">
    <source>
        <dbReference type="SAM" id="Coils"/>
    </source>
</evidence>
<dbReference type="Proteomes" id="UP000694257">
    <property type="component" value="Chromosome"/>
</dbReference>
<evidence type="ECO:0000313" key="3">
    <source>
        <dbReference type="EMBL" id="QXN92571.1"/>
    </source>
</evidence>
<feature type="coiled-coil region" evidence="1">
    <location>
        <begin position="35"/>
        <end position="88"/>
    </location>
</feature>
<keyword evidence="4" id="KW-1185">Reference proteome</keyword>